<sequence>MSPGSSTDSYREFAHIGLRENPKKTSTRTLSCVEDRVRNINIRNELQQAPVVEQIERKQLNWFGHLVRMVDERKVKEVFESRGEGKRRRGRPRIEGEQYVNDMVRRRGKEIREIGRLALDRERYKKWVEDPTLQGTRDR</sequence>
<organism evidence="1 2">
    <name type="scientific">Periplaneta americana</name>
    <name type="common">American cockroach</name>
    <name type="synonym">Blatta americana</name>
    <dbReference type="NCBI Taxonomy" id="6978"/>
    <lineage>
        <taxon>Eukaryota</taxon>
        <taxon>Metazoa</taxon>
        <taxon>Ecdysozoa</taxon>
        <taxon>Arthropoda</taxon>
        <taxon>Hexapoda</taxon>
        <taxon>Insecta</taxon>
        <taxon>Pterygota</taxon>
        <taxon>Neoptera</taxon>
        <taxon>Polyneoptera</taxon>
        <taxon>Dictyoptera</taxon>
        <taxon>Blattodea</taxon>
        <taxon>Blattoidea</taxon>
        <taxon>Blattidae</taxon>
        <taxon>Blattinae</taxon>
        <taxon>Periplaneta</taxon>
    </lineage>
</organism>
<name>A0ABQ8T9H0_PERAM</name>
<accession>A0ABQ8T9H0</accession>
<evidence type="ECO:0000313" key="1">
    <source>
        <dbReference type="EMBL" id="KAJ4442746.1"/>
    </source>
</evidence>
<keyword evidence="2" id="KW-1185">Reference proteome</keyword>
<comment type="caution">
    <text evidence="1">The sequence shown here is derived from an EMBL/GenBank/DDBJ whole genome shotgun (WGS) entry which is preliminary data.</text>
</comment>
<dbReference type="Proteomes" id="UP001148838">
    <property type="component" value="Unassembled WGS sequence"/>
</dbReference>
<evidence type="ECO:0000313" key="2">
    <source>
        <dbReference type="Proteomes" id="UP001148838"/>
    </source>
</evidence>
<dbReference type="EMBL" id="JAJSOF020000013">
    <property type="protein sequence ID" value="KAJ4442746.1"/>
    <property type="molecule type" value="Genomic_DNA"/>
</dbReference>
<proteinExistence type="predicted"/>
<reference evidence="1 2" key="1">
    <citation type="journal article" date="2022" name="Allergy">
        <title>Genome assembly and annotation of Periplaneta americana reveal a comprehensive cockroach allergen profile.</title>
        <authorList>
            <person name="Wang L."/>
            <person name="Xiong Q."/>
            <person name="Saelim N."/>
            <person name="Wang L."/>
            <person name="Nong W."/>
            <person name="Wan A.T."/>
            <person name="Shi M."/>
            <person name="Liu X."/>
            <person name="Cao Q."/>
            <person name="Hui J.H.L."/>
            <person name="Sookrung N."/>
            <person name="Leung T.F."/>
            <person name="Tungtrongchitr A."/>
            <person name="Tsui S.K.W."/>
        </authorList>
    </citation>
    <scope>NUCLEOTIDE SEQUENCE [LARGE SCALE GENOMIC DNA]</scope>
    <source>
        <strain evidence="1">PWHHKU_190912</strain>
    </source>
</reference>
<gene>
    <name evidence="1" type="ORF">ANN_04337</name>
</gene>
<protein>
    <submittedName>
        <fullName evidence="1">Uncharacterized protein</fullName>
    </submittedName>
</protein>